<dbReference type="AlphaFoldDB" id="A0A2S6GA47"/>
<accession>A0A2S6GA47</accession>
<comment type="function">
    <text evidence="3">Catalyzes the hydrolytic dehalogenation of small (S)-2-haloalkanoic acids to yield the corresponding (R)-2-hydroxyalkanoic acids.</text>
</comment>
<dbReference type="PANTHER" id="PTHR43316:SF3">
    <property type="entry name" value="HALOACID DEHALOGENASE, TYPE II (AFU_ORTHOLOGUE AFUA_2G07750)-RELATED"/>
    <property type="match status" value="1"/>
</dbReference>
<dbReference type="EMBL" id="PTIU01000002">
    <property type="protein sequence ID" value="PPK56167.1"/>
    <property type="molecule type" value="Genomic_DNA"/>
</dbReference>
<evidence type="ECO:0000256" key="1">
    <source>
        <dbReference type="ARBA" id="ARBA00008106"/>
    </source>
</evidence>
<keyword evidence="2 3" id="KW-0378">Hydrolase</keyword>
<dbReference type="InterPro" id="IPR023198">
    <property type="entry name" value="PGP-like_dom2"/>
</dbReference>
<evidence type="ECO:0000313" key="4">
    <source>
        <dbReference type="EMBL" id="PPK53330.1"/>
    </source>
</evidence>
<dbReference type="InterPro" id="IPR036412">
    <property type="entry name" value="HAD-like_sf"/>
</dbReference>
<dbReference type="SFLD" id="SFLDG01129">
    <property type="entry name" value="C1.5:_HAD__Beta-PGM__Phosphata"/>
    <property type="match status" value="1"/>
</dbReference>
<dbReference type="Pfam" id="PF00702">
    <property type="entry name" value="Hydrolase"/>
    <property type="match status" value="1"/>
</dbReference>
<name>A0A2S6GA47_9GAMM</name>
<keyword evidence="7" id="KW-1185">Reference proteome</keyword>
<dbReference type="Gene3D" id="1.10.150.240">
    <property type="entry name" value="Putative phosphatase, domain 2"/>
    <property type="match status" value="1"/>
</dbReference>
<comment type="similarity">
    <text evidence="1 3">Belongs to the HAD-like hydrolase superfamily. S-2-haloalkanoic acid dehalogenase family.</text>
</comment>
<reference evidence="4 7" key="1">
    <citation type="submission" date="2018-02" db="EMBL/GenBank/DDBJ databases">
        <title>Deep subsurface shale carbon reservoir microbial communities from Ohio and West Virginia, USA.</title>
        <authorList>
            <person name="Wrighton K."/>
        </authorList>
    </citation>
    <scope>NUCLEOTIDE SEQUENCE [LARGE SCALE GENOMIC DNA]</scope>
    <source>
        <strain evidence="4 7">UTICA-S1B6</strain>
    </source>
</reference>
<dbReference type="Proteomes" id="UP000239648">
    <property type="component" value="Unassembled WGS sequence"/>
</dbReference>
<dbReference type="InterPro" id="IPR006439">
    <property type="entry name" value="HAD-SF_hydro_IA"/>
</dbReference>
<dbReference type="InterPro" id="IPR006328">
    <property type="entry name" value="2-HAD"/>
</dbReference>
<evidence type="ECO:0000256" key="2">
    <source>
        <dbReference type="ARBA" id="ARBA00022801"/>
    </source>
</evidence>
<dbReference type="EMBL" id="PTIT01000002">
    <property type="protein sequence ID" value="PPK53330.1"/>
    <property type="molecule type" value="Genomic_DNA"/>
</dbReference>
<gene>
    <name evidence="5" type="ORF">B0H24_1002131</name>
    <name evidence="4" type="ORF">BY455_102131</name>
</gene>
<dbReference type="Gene3D" id="3.40.50.1000">
    <property type="entry name" value="HAD superfamily/HAD-like"/>
    <property type="match status" value="1"/>
</dbReference>
<dbReference type="PANTHER" id="PTHR43316">
    <property type="entry name" value="HYDROLASE, HALOACID DELAHOGENASE-RELATED"/>
    <property type="match status" value="1"/>
</dbReference>
<evidence type="ECO:0000256" key="3">
    <source>
        <dbReference type="RuleBase" id="RU368077"/>
    </source>
</evidence>
<dbReference type="InterPro" id="IPR023214">
    <property type="entry name" value="HAD_sf"/>
</dbReference>
<dbReference type="InterPro" id="IPR051540">
    <property type="entry name" value="S-2-haloacid_dehalogenase"/>
</dbReference>
<comment type="caution">
    <text evidence="5">The sequence shown here is derived from an EMBL/GenBank/DDBJ whole genome shotgun (WGS) entry which is preliminary data.</text>
</comment>
<dbReference type="NCBIfam" id="TIGR01493">
    <property type="entry name" value="HAD-SF-IA-v2"/>
    <property type="match status" value="1"/>
</dbReference>
<dbReference type="Proteomes" id="UP000239446">
    <property type="component" value="Unassembled WGS sequence"/>
</dbReference>
<evidence type="ECO:0000313" key="7">
    <source>
        <dbReference type="Proteomes" id="UP000239648"/>
    </source>
</evidence>
<comment type="catalytic activity">
    <reaction evidence="3">
        <text>an (S)-2-haloacid + H2O = a (2R)-2-hydroxycarboxylate + a halide anion + H(+)</text>
        <dbReference type="Rhea" id="RHEA:11192"/>
        <dbReference type="ChEBI" id="CHEBI:15377"/>
        <dbReference type="ChEBI" id="CHEBI:15378"/>
        <dbReference type="ChEBI" id="CHEBI:16042"/>
        <dbReference type="ChEBI" id="CHEBI:58314"/>
        <dbReference type="ChEBI" id="CHEBI:137405"/>
        <dbReference type="EC" id="3.8.1.2"/>
    </reaction>
</comment>
<proteinExistence type="inferred from homology"/>
<sequence length="229" mass="25000">MMNPEKPVLVFDVIETIFSLEGLSNAFQSLGLPEHTKDLFFAQLLRDAFAVSATGTYVPFIDVARGTLEVVLTNFGVSSTASAIERILPVFGQLDAHPDVREALALAKARKMDVVFFTNGSKGNTEALITRNALDELVDHVVSIDAFGQWKPKQTVYQEAVRSVGGETARSAMIAAHAWDTNGAMNAGMLAGWVRRQDSVYHPAMRRPGFNSDSLIELVDKMSEALPET</sequence>
<dbReference type="GO" id="GO:0018784">
    <property type="term" value="F:(S)-2-haloacid dehalogenase activity"/>
    <property type="evidence" value="ECO:0007669"/>
    <property type="project" value="UniProtKB-UniRule"/>
</dbReference>
<dbReference type="NCBIfam" id="TIGR01428">
    <property type="entry name" value="HAD_type_II"/>
    <property type="match status" value="1"/>
</dbReference>
<dbReference type="SUPFAM" id="SSF56784">
    <property type="entry name" value="HAD-like"/>
    <property type="match status" value="1"/>
</dbReference>
<protein>
    <recommendedName>
        <fullName evidence="3">(S)-2-haloacid dehalogenase</fullName>
        <ecNumber evidence="3">3.8.1.2</ecNumber>
    </recommendedName>
    <alternativeName>
        <fullName evidence="3">2-haloalkanoic acid dehalogenase</fullName>
    </alternativeName>
    <alternativeName>
        <fullName evidence="3">Halocarboxylic acid halidohydrolase</fullName>
    </alternativeName>
    <alternativeName>
        <fullName evidence="3">L-2-haloacid dehalogenase</fullName>
    </alternativeName>
</protein>
<organism evidence="5 6">
    <name type="scientific">Marinobacter persicus</name>
    <dbReference type="NCBI Taxonomy" id="930118"/>
    <lineage>
        <taxon>Bacteria</taxon>
        <taxon>Pseudomonadati</taxon>
        <taxon>Pseudomonadota</taxon>
        <taxon>Gammaproteobacteria</taxon>
        <taxon>Pseudomonadales</taxon>
        <taxon>Marinobacteraceae</taxon>
        <taxon>Marinobacter</taxon>
    </lineage>
</organism>
<dbReference type="RefSeq" id="WP_258075522.1">
    <property type="nucleotide sequence ID" value="NZ_PTIT01000002.1"/>
</dbReference>
<reference evidence="5 6" key="2">
    <citation type="submission" date="2018-02" db="EMBL/GenBank/DDBJ databases">
        <title>Subsurface microbial communities from deep shales in Ohio and West Virginia, USA.</title>
        <authorList>
            <person name="Wrighton K."/>
        </authorList>
    </citation>
    <scope>NUCLEOTIDE SEQUENCE [LARGE SCALE GENOMIC DNA]</scope>
    <source>
        <strain evidence="5 6">UTICA-S1B9</strain>
    </source>
</reference>
<evidence type="ECO:0000313" key="5">
    <source>
        <dbReference type="EMBL" id="PPK56167.1"/>
    </source>
</evidence>
<dbReference type="SFLD" id="SFLDS00003">
    <property type="entry name" value="Haloacid_Dehalogenase"/>
    <property type="match status" value="1"/>
</dbReference>
<evidence type="ECO:0000313" key="6">
    <source>
        <dbReference type="Proteomes" id="UP000239446"/>
    </source>
</evidence>
<dbReference type="EC" id="3.8.1.2" evidence="3"/>